<gene>
    <name evidence="1" type="ORF">FHP25_35865</name>
</gene>
<accession>A0A5C8P8X4</accession>
<dbReference type="AlphaFoldDB" id="A0A5C8P8X4"/>
<name>A0A5C8P8X4_9HYPH</name>
<dbReference type="Proteomes" id="UP000321638">
    <property type="component" value="Unassembled WGS sequence"/>
</dbReference>
<reference evidence="1 2" key="1">
    <citation type="submission" date="2019-06" db="EMBL/GenBank/DDBJ databases">
        <title>New taxonomy in bacterial strain CC-CFT640, isolated from vineyard.</title>
        <authorList>
            <person name="Lin S.-Y."/>
            <person name="Tsai C.-F."/>
            <person name="Young C.-C."/>
        </authorList>
    </citation>
    <scope>NUCLEOTIDE SEQUENCE [LARGE SCALE GENOMIC DNA]</scope>
    <source>
        <strain evidence="1 2">CC-CFT640</strain>
    </source>
</reference>
<proteinExistence type="predicted"/>
<sequence>MTVTYPLAWPGVARVRSIRLRQRTVVAATRSPFTGHRQVQVHAGQWWEADITLPPLRRATAEAWLAWIVSLNGTEGTFLMGDTANAAPRGTARFTPGTPLVMGGGQAGGSLTFDGAPASAPGYLLAGDWIQVGSGAGSRLHKVLADADTNGAGEVTVDIWPRLRAAPADNSPVVLVDTRGVFSLPAGTAADWTIDMAIIYGLSFSAIEAL</sequence>
<evidence type="ECO:0000313" key="2">
    <source>
        <dbReference type="Proteomes" id="UP000321638"/>
    </source>
</evidence>
<protein>
    <submittedName>
        <fullName evidence="1">Uncharacterized protein</fullName>
    </submittedName>
</protein>
<evidence type="ECO:0000313" key="1">
    <source>
        <dbReference type="EMBL" id="TXL70101.1"/>
    </source>
</evidence>
<dbReference type="OrthoDB" id="7362379at2"/>
<comment type="caution">
    <text evidence="1">The sequence shown here is derived from an EMBL/GenBank/DDBJ whole genome shotgun (WGS) entry which is preliminary data.</text>
</comment>
<keyword evidence="2" id="KW-1185">Reference proteome</keyword>
<dbReference type="RefSeq" id="WP_147851825.1">
    <property type="nucleotide sequence ID" value="NZ_VDUZ01000065.1"/>
</dbReference>
<dbReference type="EMBL" id="VDUZ01000065">
    <property type="protein sequence ID" value="TXL70101.1"/>
    <property type="molecule type" value="Genomic_DNA"/>
</dbReference>
<organism evidence="1 2">
    <name type="scientific">Vineibacter terrae</name>
    <dbReference type="NCBI Taxonomy" id="2586908"/>
    <lineage>
        <taxon>Bacteria</taxon>
        <taxon>Pseudomonadati</taxon>
        <taxon>Pseudomonadota</taxon>
        <taxon>Alphaproteobacteria</taxon>
        <taxon>Hyphomicrobiales</taxon>
        <taxon>Vineibacter</taxon>
    </lineage>
</organism>